<gene>
    <name evidence="2" type="primary">Il32</name>
</gene>
<protein>
    <submittedName>
        <fullName evidence="2">Interleukin-32 isoform X1</fullName>
    </submittedName>
</protein>
<evidence type="ECO:0000313" key="1">
    <source>
        <dbReference type="Proteomes" id="UP001732720"/>
    </source>
</evidence>
<keyword evidence="1" id="KW-1185">Reference proteome</keyword>
<accession>A0AC58LDA9</accession>
<proteinExistence type="predicted"/>
<name>A0AC58LDA9_CASCN</name>
<reference evidence="2" key="1">
    <citation type="submission" date="2025-08" db="UniProtKB">
        <authorList>
            <consortium name="RefSeq"/>
        </authorList>
    </citation>
    <scope>IDENTIFICATION</scope>
</reference>
<organism evidence="1 2">
    <name type="scientific">Castor canadensis</name>
    <name type="common">American beaver</name>
    <dbReference type="NCBI Taxonomy" id="51338"/>
    <lineage>
        <taxon>Eukaryota</taxon>
        <taxon>Metazoa</taxon>
        <taxon>Chordata</taxon>
        <taxon>Craniata</taxon>
        <taxon>Vertebrata</taxon>
        <taxon>Euteleostomi</taxon>
        <taxon>Mammalia</taxon>
        <taxon>Eutheria</taxon>
        <taxon>Euarchontoglires</taxon>
        <taxon>Glires</taxon>
        <taxon>Rodentia</taxon>
        <taxon>Castorimorpha</taxon>
        <taxon>Castoridae</taxon>
        <taxon>Castor</taxon>
    </lineage>
</organism>
<dbReference type="Proteomes" id="UP001732720">
    <property type="component" value="Chromosome 17"/>
</dbReference>
<sequence length="167" mass="19278">MCYSKVVSRVSQLKDSINENLLDALDLLHESNSPDSTSLPPRVKLELRQRIQGGSGSFSEDEDLESLTSQNGGHKMKNASLETVKSKMKLEFQTFLDDITDLFSENGDANFWDKMLKCFQEMLHWVKKKWLEVLAWVKQTLGRALEAICNTFKTFLNCLAEFFQWFQ</sequence>
<evidence type="ECO:0000313" key="2">
    <source>
        <dbReference type="RefSeq" id="XP_073915136.1"/>
    </source>
</evidence>
<dbReference type="RefSeq" id="XP_073915136.1">
    <property type="nucleotide sequence ID" value="XM_074059035.1"/>
</dbReference>